<name>A0A7E4V1D0_PANRE</name>
<dbReference type="InterPro" id="IPR000210">
    <property type="entry name" value="BTB/POZ_dom"/>
</dbReference>
<dbReference type="AlphaFoldDB" id="A0A7E4V1D0"/>
<evidence type="ECO:0000259" key="1">
    <source>
        <dbReference type="Pfam" id="PF00651"/>
    </source>
</evidence>
<keyword evidence="2" id="KW-1185">Reference proteome</keyword>
<evidence type="ECO:0000313" key="2">
    <source>
        <dbReference type="Proteomes" id="UP000492821"/>
    </source>
</evidence>
<dbReference type="CDD" id="cd18186">
    <property type="entry name" value="BTB_POZ_ZBTB_KLHL-like"/>
    <property type="match status" value="1"/>
</dbReference>
<protein>
    <submittedName>
        <fullName evidence="3">BTB domain-containing protein</fullName>
    </submittedName>
</protein>
<dbReference type="Gene3D" id="3.30.710.10">
    <property type="entry name" value="Potassium Channel Kv1.1, Chain A"/>
    <property type="match status" value="1"/>
</dbReference>
<dbReference type="Proteomes" id="UP000492821">
    <property type="component" value="Unassembled WGS sequence"/>
</dbReference>
<sequence length="214" mass="24719">MVIDFTSPSQLRQFELSFGDDHRKLYVNQHYLAELSPYFLALCFTPGFRETCEGKVNLPDVYFEDMEVLLNHICPGDTFRLESRICVDNFAILTRLSERLMLTNLRCELENRLNSDSAAEACIDGTCGTTAQLMEILIETMAAYFNEEAVMSVCKILAKKDLAEVTELMNTLQGEYGNIIRQKLTPLLQFYHMPKPCKRFRRGGFETIHKRLFF</sequence>
<dbReference type="WBParaSite" id="Pan_g15253.t1">
    <property type="protein sequence ID" value="Pan_g15253.t1"/>
    <property type="gene ID" value="Pan_g15253"/>
</dbReference>
<dbReference type="SUPFAM" id="SSF54695">
    <property type="entry name" value="POZ domain"/>
    <property type="match status" value="1"/>
</dbReference>
<reference evidence="3" key="2">
    <citation type="submission" date="2020-10" db="UniProtKB">
        <authorList>
            <consortium name="WormBaseParasite"/>
        </authorList>
    </citation>
    <scope>IDENTIFICATION</scope>
</reference>
<dbReference type="InterPro" id="IPR011333">
    <property type="entry name" value="SKP1/BTB/POZ_sf"/>
</dbReference>
<accession>A0A7E4V1D0</accession>
<organism evidence="2 3">
    <name type="scientific">Panagrellus redivivus</name>
    <name type="common">Microworm</name>
    <dbReference type="NCBI Taxonomy" id="6233"/>
    <lineage>
        <taxon>Eukaryota</taxon>
        <taxon>Metazoa</taxon>
        <taxon>Ecdysozoa</taxon>
        <taxon>Nematoda</taxon>
        <taxon>Chromadorea</taxon>
        <taxon>Rhabditida</taxon>
        <taxon>Tylenchina</taxon>
        <taxon>Panagrolaimomorpha</taxon>
        <taxon>Panagrolaimoidea</taxon>
        <taxon>Panagrolaimidae</taxon>
        <taxon>Panagrellus</taxon>
    </lineage>
</organism>
<reference evidence="2" key="1">
    <citation type="journal article" date="2013" name="Genetics">
        <title>The draft genome and transcriptome of Panagrellus redivivus are shaped by the harsh demands of a free-living lifestyle.</title>
        <authorList>
            <person name="Srinivasan J."/>
            <person name="Dillman A.R."/>
            <person name="Macchietto M.G."/>
            <person name="Heikkinen L."/>
            <person name="Lakso M."/>
            <person name="Fracchia K.M."/>
            <person name="Antoshechkin I."/>
            <person name="Mortazavi A."/>
            <person name="Wong G."/>
            <person name="Sternberg P.W."/>
        </authorList>
    </citation>
    <scope>NUCLEOTIDE SEQUENCE [LARGE SCALE GENOMIC DNA]</scope>
    <source>
        <strain evidence="2">MT8872</strain>
    </source>
</reference>
<proteinExistence type="predicted"/>
<dbReference type="Pfam" id="PF00651">
    <property type="entry name" value="BTB"/>
    <property type="match status" value="1"/>
</dbReference>
<feature type="domain" description="BTB" evidence="1">
    <location>
        <begin position="20"/>
        <end position="112"/>
    </location>
</feature>
<evidence type="ECO:0000313" key="3">
    <source>
        <dbReference type="WBParaSite" id="Pan_g15253.t1"/>
    </source>
</evidence>